<feature type="domain" description="Myb-like" evidence="7">
    <location>
        <begin position="35"/>
        <end position="85"/>
    </location>
</feature>
<dbReference type="SUPFAM" id="SSF46689">
    <property type="entry name" value="Homeodomain-like"/>
    <property type="match status" value="1"/>
</dbReference>
<evidence type="ECO:0000259" key="7">
    <source>
        <dbReference type="PROSITE" id="PS50090"/>
    </source>
</evidence>
<comment type="subcellular location">
    <subcellularLocation>
        <location evidence="1">Nucleus</location>
    </subcellularLocation>
</comment>
<dbReference type="PROSITE" id="PS50090">
    <property type="entry name" value="MYB_LIKE"/>
    <property type="match status" value="1"/>
</dbReference>
<proteinExistence type="predicted"/>
<dbReference type="SMART" id="SM00717">
    <property type="entry name" value="SANT"/>
    <property type="match status" value="1"/>
</dbReference>
<dbReference type="VEuPathDB" id="AmoebaDB:EIN_031250"/>
<evidence type="ECO:0000313" key="11">
    <source>
        <dbReference type="Proteomes" id="UP000014680"/>
    </source>
</evidence>
<evidence type="ECO:0000256" key="6">
    <source>
        <dbReference type="SAM" id="MobiDB-lite"/>
    </source>
</evidence>
<evidence type="ECO:0000256" key="3">
    <source>
        <dbReference type="ARBA" id="ARBA00023125"/>
    </source>
</evidence>
<dbReference type="Gene3D" id="1.10.10.60">
    <property type="entry name" value="Homeodomain-like"/>
    <property type="match status" value="1"/>
</dbReference>
<evidence type="ECO:0000256" key="4">
    <source>
        <dbReference type="ARBA" id="ARBA00023163"/>
    </source>
</evidence>
<dbReference type="GeneID" id="14885377"/>
<feature type="domain" description="SANT" evidence="8">
    <location>
        <begin position="38"/>
        <end position="91"/>
    </location>
</feature>
<keyword evidence="4" id="KW-0804">Transcription</keyword>
<feature type="domain" description="HTH myb-type" evidence="9">
    <location>
        <begin position="37"/>
        <end position="89"/>
    </location>
</feature>
<dbReference type="GO" id="GO:0005634">
    <property type="term" value="C:nucleus"/>
    <property type="evidence" value="ECO:0007669"/>
    <property type="project" value="UniProtKB-SubCell"/>
</dbReference>
<dbReference type="Proteomes" id="UP000014680">
    <property type="component" value="Unassembled WGS sequence"/>
</dbReference>
<dbReference type="KEGG" id="eiv:EIN_031250"/>
<accession>A0A0A1TY76</accession>
<keyword evidence="3" id="KW-0238">DNA-binding</keyword>
<sequence>MSLSPSTGPGSPYSSYSTSPRSQSPSLKKVRKQYTLTRRREIWTDEEHSKFVEGLSLYHKDWRRIQQHVATKTVVQVRSHAQKYFMKLNQNAPPQTTFLDVPKLNFLDEKQDKFSPIGRSNSCPSSPRALSLLDRSPSAFSPIQNSANYVQIDGFQQQKQFQPFAVPPCQTNSFTLY</sequence>
<dbReference type="OrthoDB" id="118550at2759"/>
<dbReference type="InterPro" id="IPR006447">
    <property type="entry name" value="Myb_dom_plants"/>
</dbReference>
<dbReference type="Pfam" id="PF00249">
    <property type="entry name" value="Myb_DNA-binding"/>
    <property type="match status" value="1"/>
</dbReference>
<dbReference type="InterPro" id="IPR001005">
    <property type="entry name" value="SANT/Myb"/>
</dbReference>
<reference evidence="10 11" key="1">
    <citation type="submission" date="2012-10" db="EMBL/GenBank/DDBJ databases">
        <authorList>
            <person name="Zafar N."/>
            <person name="Inman J."/>
            <person name="Hall N."/>
            <person name="Lorenzi H."/>
            <person name="Caler E."/>
        </authorList>
    </citation>
    <scope>NUCLEOTIDE SEQUENCE [LARGE SCALE GENOMIC DNA]</scope>
    <source>
        <strain evidence="10 11">IP1</strain>
    </source>
</reference>
<dbReference type="EMBL" id="KB206969">
    <property type="protein sequence ID" value="ELP86424.1"/>
    <property type="molecule type" value="Genomic_DNA"/>
</dbReference>
<gene>
    <name evidence="10" type="ORF">EIN_031250</name>
</gene>
<protein>
    <submittedName>
        <fullName evidence="10">Uncharacterized protein</fullName>
    </submittedName>
</protein>
<dbReference type="InterPro" id="IPR017884">
    <property type="entry name" value="SANT_dom"/>
</dbReference>
<dbReference type="PROSITE" id="PS51293">
    <property type="entry name" value="SANT"/>
    <property type="match status" value="1"/>
</dbReference>
<name>A0A0A1TY76_ENTIV</name>
<evidence type="ECO:0000256" key="1">
    <source>
        <dbReference type="ARBA" id="ARBA00004123"/>
    </source>
</evidence>
<dbReference type="FunFam" id="1.10.10.60:FF:000023">
    <property type="entry name" value="protein REVEILLE 6 isoform X1"/>
    <property type="match status" value="1"/>
</dbReference>
<evidence type="ECO:0000259" key="9">
    <source>
        <dbReference type="PROSITE" id="PS51294"/>
    </source>
</evidence>
<organism evidence="10 11">
    <name type="scientific">Entamoeba invadens IP1</name>
    <dbReference type="NCBI Taxonomy" id="370355"/>
    <lineage>
        <taxon>Eukaryota</taxon>
        <taxon>Amoebozoa</taxon>
        <taxon>Evosea</taxon>
        <taxon>Archamoebae</taxon>
        <taxon>Mastigamoebida</taxon>
        <taxon>Entamoebidae</taxon>
        <taxon>Entamoeba</taxon>
    </lineage>
</organism>
<keyword evidence="11" id="KW-1185">Reference proteome</keyword>
<keyword evidence="2" id="KW-0805">Transcription regulation</keyword>
<dbReference type="GO" id="GO:0003677">
    <property type="term" value="F:DNA binding"/>
    <property type="evidence" value="ECO:0007669"/>
    <property type="project" value="UniProtKB-KW"/>
</dbReference>
<dbReference type="OMA" id="WTDTEHA"/>
<evidence type="ECO:0000256" key="5">
    <source>
        <dbReference type="ARBA" id="ARBA00023242"/>
    </source>
</evidence>
<keyword evidence="5" id="KW-0539">Nucleus</keyword>
<dbReference type="InterPro" id="IPR009057">
    <property type="entry name" value="Homeodomain-like_sf"/>
</dbReference>
<dbReference type="PANTHER" id="PTHR12802">
    <property type="entry name" value="SWI/SNF COMPLEX-RELATED"/>
    <property type="match status" value="1"/>
</dbReference>
<dbReference type="RefSeq" id="XP_004185770.1">
    <property type="nucleotide sequence ID" value="XM_004185722.1"/>
</dbReference>
<dbReference type="AlphaFoldDB" id="A0A0A1TY76"/>
<dbReference type="InterPro" id="IPR017930">
    <property type="entry name" value="Myb_dom"/>
</dbReference>
<dbReference type="PROSITE" id="PS51294">
    <property type="entry name" value="HTH_MYB"/>
    <property type="match status" value="1"/>
</dbReference>
<dbReference type="NCBIfam" id="TIGR01557">
    <property type="entry name" value="myb_SHAQKYF"/>
    <property type="match status" value="1"/>
</dbReference>
<evidence type="ECO:0000256" key="2">
    <source>
        <dbReference type="ARBA" id="ARBA00023015"/>
    </source>
</evidence>
<dbReference type="GO" id="GO:0010468">
    <property type="term" value="P:regulation of gene expression"/>
    <property type="evidence" value="ECO:0007669"/>
    <property type="project" value="UniProtKB-ARBA"/>
</dbReference>
<feature type="compositionally biased region" description="Low complexity" evidence="6">
    <location>
        <begin position="1"/>
        <end position="27"/>
    </location>
</feature>
<dbReference type="CDD" id="cd00167">
    <property type="entry name" value="SANT"/>
    <property type="match status" value="1"/>
</dbReference>
<evidence type="ECO:0000313" key="10">
    <source>
        <dbReference type="EMBL" id="ELP86424.1"/>
    </source>
</evidence>
<dbReference type="PANTHER" id="PTHR12802:SF155">
    <property type="entry name" value="DEUBIQUITINASE MYSM1"/>
    <property type="match status" value="1"/>
</dbReference>
<feature type="region of interest" description="Disordered" evidence="6">
    <location>
        <begin position="1"/>
        <end position="31"/>
    </location>
</feature>
<evidence type="ECO:0000259" key="8">
    <source>
        <dbReference type="PROSITE" id="PS51293"/>
    </source>
</evidence>